<evidence type="ECO:0000313" key="5">
    <source>
        <dbReference type="Proteomes" id="UP000317158"/>
    </source>
</evidence>
<dbReference type="PROSITE" id="PS51084">
    <property type="entry name" value="HIT_2"/>
    <property type="match status" value="1"/>
</dbReference>
<gene>
    <name evidence="4" type="ORF">EF806_02000</name>
</gene>
<feature type="short sequence motif" description="Histidine triad motif" evidence="2">
    <location>
        <begin position="117"/>
        <end position="121"/>
    </location>
</feature>
<dbReference type="GO" id="GO:0003824">
    <property type="term" value="F:catalytic activity"/>
    <property type="evidence" value="ECO:0007669"/>
    <property type="project" value="InterPro"/>
</dbReference>
<name>A0A520KTF3_METT2</name>
<dbReference type="Gene3D" id="3.30.428.10">
    <property type="entry name" value="HIT-like"/>
    <property type="match status" value="1"/>
</dbReference>
<evidence type="ECO:0000313" key="4">
    <source>
        <dbReference type="EMBL" id="RZN64845.1"/>
    </source>
</evidence>
<feature type="domain" description="HIT" evidence="3">
    <location>
        <begin position="22"/>
        <end position="132"/>
    </location>
</feature>
<evidence type="ECO:0000256" key="1">
    <source>
        <dbReference type="ARBA" id="ARBA00022741"/>
    </source>
</evidence>
<dbReference type="Pfam" id="PF01230">
    <property type="entry name" value="HIT"/>
    <property type="match status" value="1"/>
</dbReference>
<accession>A0A520KTF3</accession>
<evidence type="ECO:0000256" key="2">
    <source>
        <dbReference type="PROSITE-ProRule" id="PRU00464"/>
    </source>
</evidence>
<dbReference type="InterPro" id="IPR011146">
    <property type="entry name" value="HIT-like"/>
</dbReference>
<dbReference type="AlphaFoldDB" id="A0A520KTF3"/>
<evidence type="ECO:0000259" key="3">
    <source>
        <dbReference type="PROSITE" id="PS51084"/>
    </source>
</evidence>
<keyword evidence="1" id="KW-0547">Nucleotide-binding</keyword>
<sequence length="161" mass="18453">MKHLFAPWRMKYIGGEKDEGCFLCNFPKEKKDTENLILFRGTNSFIIMNRFPYNPGHVMIAPYKHVNCIDKLDKEEIYEIIDLCNRSVKAIKECMTPDGFNIGMNLGKTAGAGVADHIHLHIVPRWEGDINFMPVLADTKVIPEALEKTYNKLKEAIKKVI</sequence>
<dbReference type="InterPro" id="IPR039383">
    <property type="entry name" value="FHIT"/>
</dbReference>
<dbReference type="CDD" id="cd01275">
    <property type="entry name" value="FHIT"/>
    <property type="match status" value="1"/>
</dbReference>
<dbReference type="GO" id="GO:0000166">
    <property type="term" value="F:nucleotide binding"/>
    <property type="evidence" value="ECO:0007669"/>
    <property type="project" value="UniProtKB-KW"/>
</dbReference>
<dbReference type="EMBL" id="RXIF01000004">
    <property type="protein sequence ID" value="RZN64845.1"/>
    <property type="molecule type" value="Genomic_DNA"/>
</dbReference>
<comment type="caution">
    <text evidence="4">The sequence shown here is derived from an EMBL/GenBank/DDBJ whole genome shotgun (WGS) entry which is preliminary data.</text>
</comment>
<dbReference type="PANTHER" id="PTHR42997">
    <property type="entry name" value="HIT FAMILY HYDROLASE"/>
    <property type="match status" value="1"/>
</dbReference>
<dbReference type="InterPro" id="IPR036265">
    <property type="entry name" value="HIT-like_sf"/>
</dbReference>
<reference evidence="4 5" key="1">
    <citation type="journal article" date="2019" name="Nat. Microbiol.">
        <title>Wide diversity of methane and short-chain alkane metabolisms in uncultured archaea.</title>
        <authorList>
            <person name="Borrel G."/>
            <person name="Adam P.S."/>
            <person name="McKay L.J."/>
            <person name="Chen L.X."/>
            <person name="Sierra-Garcia I.N."/>
            <person name="Sieber C.M."/>
            <person name="Letourneur Q."/>
            <person name="Ghozlane A."/>
            <person name="Andersen G.L."/>
            <person name="Li W.J."/>
            <person name="Hallam S.J."/>
            <person name="Muyzer G."/>
            <person name="de Oliveira V.M."/>
            <person name="Inskeep W.P."/>
            <person name="Banfield J.F."/>
            <person name="Gribaldo S."/>
        </authorList>
    </citation>
    <scope>NUCLEOTIDE SEQUENCE [LARGE SCALE GENOMIC DNA]</scope>
    <source>
        <strain evidence="4">NM1a</strain>
    </source>
</reference>
<dbReference type="PANTHER" id="PTHR42997:SF1">
    <property type="entry name" value="AP-4-A PHOSPHORYLASE"/>
    <property type="match status" value="1"/>
</dbReference>
<dbReference type="Proteomes" id="UP000317158">
    <property type="component" value="Unassembled WGS sequence"/>
</dbReference>
<protein>
    <submittedName>
        <fullName evidence="4">HIT domain-containing protein</fullName>
    </submittedName>
</protein>
<organism evidence="4 5">
    <name type="scientific">Methanoliparum thermophilum</name>
    <dbReference type="NCBI Taxonomy" id="2491083"/>
    <lineage>
        <taxon>Archaea</taxon>
        <taxon>Methanobacteriati</taxon>
        <taxon>Methanobacteriota</taxon>
        <taxon>Candidatus Methanoliparia</taxon>
        <taxon>Candidatus Methanoliparales</taxon>
        <taxon>Candidatus Methanoliparaceae</taxon>
        <taxon>Candidatus Methanoliparum</taxon>
    </lineage>
</organism>
<dbReference type="SUPFAM" id="SSF54197">
    <property type="entry name" value="HIT-like"/>
    <property type="match status" value="1"/>
</dbReference>
<proteinExistence type="predicted"/>
<dbReference type="InterPro" id="IPR052908">
    <property type="entry name" value="AP-4-A_phosphorylase"/>
</dbReference>